<keyword evidence="4" id="KW-0132">Cell division</keyword>
<dbReference type="InterPro" id="IPR027417">
    <property type="entry name" value="P-loop_NTPase"/>
</dbReference>
<dbReference type="PANTHER" id="PTHR12169:SF6">
    <property type="entry name" value="AFG1-LIKE ATPASE"/>
    <property type="match status" value="1"/>
</dbReference>
<dbReference type="Pfam" id="PF03969">
    <property type="entry name" value="AFG1_ATPase"/>
    <property type="match status" value="1"/>
</dbReference>
<name>A0ABT8BF44_9HYPH</name>
<evidence type="ECO:0000313" key="4">
    <source>
        <dbReference type="EMBL" id="MDN3589890.1"/>
    </source>
</evidence>
<reference evidence="5" key="1">
    <citation type="journal article" date="2019" name="Int. J. Syst. Evol. Microbiol.">
        <title>The Global Catalogue of Microorganisms (GCM) 10K type strain sequencing project: providing services to taxonomists for standard genome sequencing and annotation.</title>
        <authorList>
            <consortium name="The Broad Institute Genomics Platform"/>
            <consortium name="The Broad Institute Genome Sequencing Center for Infectious Disease"/>
            <person name="Wu L."/>
            <person name="Ma J."/>
        </authorList>
    </citation>
    <scope>NUCLEOTIDE SEQUENCE [LARGE SCALE GENOMIC DNA]</scope>
    <source>
        <strain evidence="5">CECT 7069</strain>
    </source>
</reference>
<gene>
    <name evidence="4" type="primary">zapE</name>
    <name evidence="4" type="ORF">QWZ12_04610</name>
</gene>
<organism evidence="4 5">
    <name type="scientific">Methylobacterium adhaesivum</name>
    <dbReference type="NCBI Taxonomy" id="333297"/>
    <lineage>
        <taxon>Bacteria</taxon>
        <taxon>Pseudomonadati</taxon>
        <taxon>Pseudomonadota</taxon>
        <taxon>Alphaproteobacteria</taxon>
        <taxon>Hyphomicrobiales</taxon>
        <taxon>Methylobacteriaceae</taxon>
        <taxon>Methylobacterium</taxon>
    </lineage>
</organism>
<evidence type="ECO:0000256" key="2">
    <source>
        <dbReference type="ARBA" id="ARBA00022840"/>
    </source>
</evidence>
<keyword evidence="2" id="KW-0067">ATP-binding</keyword>
<evidence type="ECO:0000256" key="3">
    <source>
        <dbReference type="SAM" id="MobiDB-lite"/>
    </source>
</evidence>
<dbReference type="Proteomes" id="UP001224644">
    <property type="component" value="Unassembled WGS sequence"/>
</dbReference>
<keyword evidence="1" id="KW-0547">Nucleotide-binding</keyword>
<dbReference type="GO" id="GO:0051301">
    <property type="term" value="P:cell division"/>
    <property type="evidence" value="ECO:0007669"/>
    <property type="project" value="UniProtKB-KW"/>
</dbReference>
<proteinExistence type="predicted"/>
<keyword evidence="5" id="KW-1185">Reference proteome</keyword>
<feature type="region of interest" description="Disordered" evidence="3">
    <location>
        <begin position="390"/>
        <end position="409"/>
    </location>
</feature>
<dbReference type="InterPro" id="IPR005654">
    <property type="entry name" value="ATPase_AFG1-like"/>
</dbReference>
<dbReference type="RefSeq" id="WP_238221231.1">
    <property type="nucleotide sequence ID" value="NZ_BPQD01000001.1"/>
</dbReference>
<dbReference type="SUPFAM" id="SSF52540">
    <property type="entry name" value="P-loop containing nucleoside triphosphate hydrolases"/>
    <property type="match status" value="1"/>
</dbReference>
<dbReference type="NCBIfam" id="NF040713">
    <property type="entry name" value="ZapE"/>
    <property type="match status" value="1"/>
</dbReference>
<dbReference type="Gene3D" id="3.40.50.300">
    <property type="entry name" value="P-loop containing nucleotide triphosphate hydrolases"/>
    <property type="match status" value="1"/>
</dbReference>
<evidence type="ECO:0000256" key="1">
    <source>
        <dbReference type="ARBA" id="ARBA00022741"/>
    </source>
</evidence>
<evidence type="ECO:0000313" key="5">
    <source>
        <dbReference type="Proteomes" id="UP001224644"/>
    </source>
</evidence>
<keyword evidence="4" id="KW-0131">Cell cycle</keyword>
<dbReference type="PANTHER" id="PTHR12169">
    <property type="entry name" value="ATPASE N2B"/>
    <property type="match status" value="1"/>
</dbReference>
<dbReference type="EMBL" id="JAUFPX010000002">
    <property type="protein sequence ID" value="MDN3589890.1"/>
    <property type="molecule type" value="Genomic_DNA"/>
</dbReference>
<accession>A0ABT8BF44</accession>
<protein>
    <submittedName>
        <fullName evidence="4">Cell division protein ZapE</fullName>
    </submittedName>
</protein>
<sequence length="409" mass="43999">MSSSHSPAPSEHARSGAVPHGPVLERYEALVASGTIERDPAQIRLVRALDGLAQELGRRRRARKGSALGWLFSRKEDPAAVPKGLYIWGSVGRGKTMLMDLFHEAAPAPKRRVHFHGFLADAHERIHAHRQALKAGTAKGDDPIPVVADALADEATLLCFDEFTVTDIADAMILGRLFDALFKRGVTVVATSNVEPDRLYEGGLNRALFLPFVAELTSRVAVLRLDSRTDFRLEKLGGASVYHVPAGPEADAALARAFRGLTGKARGKPAAVRVKGRDVSVPEEAAGVARFTFADLCAQPLGASDYMAIARAFHTVILADIPVMSAETRNEAKRFITLVDTLYDAHVKLVASAAAEPQNLYTATEGREAFEFDRTVSRLIEMQSSDYLGLPHGAGDSEASGASTGLVET</sequence>
<comment type="caution">
    <text evidence="4">The sequence shown here is derived from an EMBL/GenBank/DDBJ whole genome shotgun (WGS) entry which is preliminary data.</text>
</comment>